<evidence type="ECO:0000256" key="2">
    <source>
        <dbReference type="ARBA" id="ARBA00022490"/>
    </source>
</evidence>
<protein>
    <submittedName>
        <fullName evidence="5">EF-hand domain-containing family member C2</fullName>
    </submittedName>
</protein>
<organism evidence="5 6">
    <name type="scientific">Nephila pilipes</name>
    <name type="common">Giant wood spider</name>
    <name type="synonym">Nephila maculata</name>
    <dbReference type="NCBI Taxonomy" id="299642"/>
    <lineage>
        <taxon>Eukaryota</taxon>
        <taxon>Metazoa</taxon>
        <taxon>Ecdysozoa</taxon>
        <taxon>Arthropoda</taxon>
        <taxon>Chelicerata</taxon>
        <taxon>Arachnida</taxon>
        <taxon>Araneae</taxon>
        <taxon>Araneomorphae</taxon>
        <taxon>Entelegynae</taxon>
        <taxon>Araneoidea</taxon>
        <taxon>Nephilidae</taxon>
        <taxon>Nephila</taxon>
    </lineage>
</organism>
<evidence type="ECO:0000313" key="6">
    <source>
        <dbReference type="Proteomes" id="UP000887013"/>
    </source>
</evidence>
<proteinExistence type="predicted"/>
<sequence>MEHLDILGDASCYCLPHPRTLQELERAFEEFGIPQLLTNSLIDSMSQRCSALLAVRGNHTFYCVFSSNLSKANWNDLMPWKFVPALPMGEMADPTLLNLAYDVQNVLIGGKYYKTQNPSSVLVDSNPISGRKREVDYYKDVDIKLGEPLDIFGSKIFLYDCDEYTRNYYRTTYNKELETVPRKEEEVFHTHKIVPGHEDFGLPEESLRTNDPFKPMENNIDLLKFFKNES</sequence>
<dbReference type="EMBL" id="BMAW01130787">
    <property type="protein sequence ID" value="GFU36514.1"/>
    <property type="molecule type" value="Genomic_DNA"/>
</dbReference>
<comment type="caution">
    <text evidence="5">The sequence shown here is derived from an EMBL/GenBank/DDBJ whole genome shotgun (WGS) entry which is preliminary data.</text>
</comment>
<keyword evidence="2" id="KW-0963">Cytoplasm</keyword>
<evidence type="ECO:0000256" key="4">
    <source>
        <dbReference type="ARBA" id="ARBA00023212"/>
    </source>
</evidence>
<comment type="subcellular location">
    <subcellularLocation>
        <location evidence="1">Cytoplasm</location>
        <location evidence="1">Cytoskeleton</location>
    </subcellularLocation>
</comment>
<dbReference type="Gene3D" id="2.30.29.170">
    <property type="match status" value="1"/>
</dbReference>
<dbReference type="InterPro" id="IPR040193">
    <property type="entry name" value="EFHC1/EFHC2/EFHB"/>
</dbReference>
<dbReference type="AlphaFoldDB" id="A0A8X6QP03"/>
<name>A0A8X6QP03_NEPPI</name>
<keyword evidence="6" id="KW-1185">Reference proteome</keyword>
<dbReference type="GO" id="GO:0005856">
    <property type="term" value="C:cytoskeleton"/>
    <property type="evidence" value="ECO:0007669"/>
    <property type="project" value="UniProtKB-SubCell"/>
</dbReference>
<evidence type="ECO:0000256" key="1">
    <source>
        <dbReference type="ARBA" id="ARBA00004245"/>
    </source>
</evidence>
<dbReference type="PANTHER" id="PTHR12086">
    <property type="entry name" value="EF-HAND DOMAIN C-TERMINAL CONTAINING PROTEIN"/>
    <property type="match status" value="1"/>
</dbReference>
<keyword evidence="3" id="KW-0677">Repeat</keyword>
<evidence type="ECO:0000256" key="3">
    <source>
        <dbReference type="ARBA" id="ARBA00022737"/>
    </source>
</evidence>
<accession>A0A8X6QP03</accession>
<dbReference type="Proteomes" id="UP000887013">
    <property type="component" value="Unassembled WGS sequence"/>
</dbReference>
<reference evidence="5" key="1">
    <citation type="submission" date="2020-08" db="EMBL/GenBank/DDBJ databases">
        <title>Multicomponent nature underlies the extraordinary mechanical properties of spider dragline silk.</title>
        <authorList>
            <person name="Kono N."/>
            <person name="Nakamura H."/>
            <person name="Mori M."/>
            <person name="Yoshida Y."/>
            <person name="Ohtoshi R."/>
            <person name="Malay A.D."/>
            <person name="Moran D.A.P."/>
            <person name="Tomita M."/>
            <person name="Numata K."/>
            <person name="Arakawa K."/>
        </authorList>
    </citation>
    <scope>NUCLEOTIDE SEQUENCE</scope>
</reference>
<evidence type="ECO:0000313" key="5">
    <source>
        <dbReference type="EMBL" id="GFU36514.1"/>
    </source>
</evidence>
<gene>
    <name evidence="5" type="primary">efhc2_0</name>
    <name evidence="5" type="ORF">NPIL_74591</name>
</gene>
<keyword evidence="4" id="KW-0206">Cytoskeleton</keyword>